<dbReference type="OrthoDB" id="3070309at2759"/>
<feature type="compositionally biased region" description="Polar residues" evidence="3">
    <location>
        <begin position="145"/>
        <end position="172"/>
    </location>
</feature>
<evidence type="ECO:0000256" key="1">
    <source>
        <dbReference type="ARBA" id="ARBA00022664"/>
    </source>
</evidence>
<feature type="region of interest" description="Disordered" evidence="3">
    <location>
        <begin position="215"/>
        <end position="235"/>
    </location>
</feature>
<keyword evidence="2" id="KW-0479">Metal-binding</keyword>
<evidence type="ECO:0000256" key="3">
    <source>
        <dbReference type="SAM" id="MobiDB-lite"/>
    </source>
</evidence>
<feature type="domain" description="CCHC-type" evidence="4">
    <location>
        <begin position="124"/>
        <end position="140"/>
    </location>
</feature>
<feature type="compositionally biased region" description="Basic and acidic residues" evidence="3">
    <location>
        <begin position="222"/>
        <end position="235"/>
    </location>
</feature>
<keyword evidence="2" id="KW-0863">Zinc-finger</keyword>
<name>A0A9W8MD13_9AGAR</name>
<dbReference type="GO" id="GO:0008270">
    <property type="term" value="F:zinc ion binding"/>
    <property type="evidence" value="ECO:0007669"/>
    <property type="project" value="UniProtKB-KW"/>
</dbReference>
<accession>A0A9W8MD13</accession>
<reference evidence="5" key="1">
    <citation type="submission" date="2022-06" db="EMBL/GenBank/DDBJ databases">
        <title>Genome Sequence of Candolleomyces eurysporus.</title>
        <authorList>
            <person name="Buettner E."/>
        </authorList>
    </citation>
    <scope>NUCLEOTIDE SEQUENCE</scope>
    <source>
        <strain evidence="5">VTCC 930004</strain>
    </source>
</reference>
<keyword evidence="2" id="KW-0862">Zinc</keyword>
<evidence type="ECO:0000313" key="6">
    <source>
        <dbReference type="Proteomes" id="UP001140091"/>
    </source>
</evidence>
<dbReference type="PROSITE" id="PS50158">
    <property type="entry name" value="ZF_CCHC"/>
    <property type="match status" value="1"/>
</dbReference>
<dbReference type="InterPro" id="IPR001878">
    <property type="entry name" value="Znf_CCHC"/>
</dbReference>
<feature type="compositionally biased region" description="Basic and acidic residues" evidence="3">
    <location>
        <begin position="178"/>
        <end position="188"/>
    </location>
</feature>
<organism evidence="5 6">
    <name type="scientific">Candolleomyces eurysporus</name>
    <dbReference type="NCBI Taxonomy" id="2828524"/>
    <lineage>
        <taxon>Eukaryota</taxon>
        <taxon>Fungi</taxon>
        <taxon>Dikarya</taxon>
        <taxon>Basidiomycota</taxon>
        <taxon>Agaricomycotina</taxon>
        <taxon>Agaricomycetes</taxon>
        <taxon>Agaricomycetidae</taxon>
        <taxon>Agaricales</taxon>
        <taxon>Agaricineae</taxon>
        <taxon>Psathyrellaceae</taxon>
        <taxon>Candolleomyces</taxon>
    </lineage>
</organism>
<evidence type="ECO:0000259" key="4">
    <source>
        <dbReference type="PROSITE" id="PS50158"/>
    </source>
</evidence>
<dbReference type="SMART" id="SM00343">
    <property type="entry name" value="ZnF_C2HC"/>
    <property type="match status" value="1"/>
</dbReference>
<comment type="caution">
    <text evidence="5">The sequence shown here is derived from an EMBL/GenBank/DDBJ whole genome shotgun (WGS) entry which is preliminary data.</text>
</comment>
<dbReference type="SUPFAM" id="SSF57756">
    <property type="entry name" value="Retrovirus zinc finger-like domains"/>
    <property type="match status" value="1"/>
</dbReference>
<dbReference type="AlphaFoldDB" id="A0A9W8MD13"/>
<dbReference type="EMBL" id="JANBPK010001243">
    <property type="protein sequence ID" value="KAJ2924144.1"/>
    <property type="molecule type" value="Genomic_DNA"/>
</dbReference>
<keyword evidence="1" id="KW-0507">mRNA processing</keyword>
<dbReference type="InterPro" id="IPR036875">
    <property type="entry name" value="Znf_CCHC_sf"/>
</dbReference>
<sequence length="235" mass="27087">MSAADYTTHFKLLAAQGNLKTSGIKGATDNMMLRDLYIAGLNTPLRREVKNEKDAPETLADWITRAIARDQQWRLNNTKSNALLPLSKKTNIKSTRTQNTVSFEGTRIAKLTDAEQEKLRREGRCFRCREQGHLSRDCPRPNRTFPLSPSAGPSTYRPSQNSTYRPPQNSSFQPPPYQKKEEPKKWEPKKFDTYIHHMLNNMNEEDFNTFHEAWTSSPFERSTNDSEMKDFPTGD</sequence>
<evidence type="ECO:0000256" key="2">
    <source>
        <dbReference type="PROSITE-ProRule" id="PRU00047"/>
    </source>
</evidence>
<gene>
    <name evidence="5" type="ORF">H1R20_g12954</name>
</gene>
<protein>
    <recommendedName>
        <fullName evidence="4">CCHC-type domain-containing protein</fullName>
    </recommendedName>
</protein>
<feature type="region of interest" description="Disordered" evidence="3">
    <location>
        <begin position="133"/>
        <end position="188"/>
    </location>
</feature>
<evidence type="ECO:0000313" key="5">
    <source>
        <dbReference type="EMBL" id="KAJ2924144.1"/>
    </source>
</evidence>
<feature type="non-terminal residue" evidence="5">
    <location>
        <position position="235"/>
    </location>
</feature>
<keyword evidence="6" id="KW-1185">Reference proteome</keyword>
<dbReference type="Gene3D" id="4.10.60.10">
    <property type="entry name" value="Zinc finger, CCHC-type"/>
    <property type="match status" value="1"/>
</dbReference>
<dbReference type="GO" id="GO:0006397">
    <property type="term" value="P:mRNA processing"/>
    <property type="evidence" value="ECO:0007669"/>
    <property type="project" value="UniProtKB-KW"/>
</dbReference>
<dbReference type="Proteomes" id="UP001140091">
    <property type="component" value="Unassembled WGS sequence"/>
</dbReference>
<dbReference type="Pfam" id="PF00098">
    <property type="entry name" value="zf-CCHC"/>
    <property type="match status" value="1"/>
</dbReference>
<proteinExistence type="predicted"/>
<dbReference type="GO" id="GO:0003676">
    <property type="term" value="F:nucleic acid binding"/>
    <property type="evidence" value="ECO:0007669"/>
    <property type="project" value="InterPro"/>
</dbReference>